<evidence type="ECO:0000256" key="3">
    <source>
        <dbReference type="PIRSR" id="PIRSR606329-3"/>
    </source>
</evidence>
<reference evidence="5 6" key="1">
    <citation type="submission" date="2024-02" db="EMBL/GenBank/DDBJ databases">
        <authorList>
            <person name="Vignale AGUSTIN F."/>
            <person name="Sosa J E."/>
            <person name="Modenutti C."/>
        </authorList>
    </citation>
    <scope>NUCLEOTIDE SEQUENCE [LARGE SCALE GENOMIC DNA]</scope>
</reference>
<keyword evidence="3" id="KW-0479">Metal-binding</keyword>
<comment type="similarity">
    <text evidence="1">Belongs to the metallo-dependent hydrolases superfamily. Adenosine and AMP deaminases family.</text>
</comment>
<dbReference type="AlphaFoldDB" id="A0ABC8TK39"/>
<dbReference type="InterPro" id="IPR032466">
    <property type="entry name" value="Metal_Hydrolase"/>
</dbReference>
<name>A0ABC8TK39_9AQUA</name>
<sequence>MPKPAEWTNEFNPAYSYYAYYYYANLYTLNKLRESKGLPTIRFRLHCGELWKLNSCDLCEIARNSVYQSRFSHQAKCEVVFAHLDSGRSIDEQGVEDVFELLYEINERVRTGIWVGDCFIYINSSWRLNYCVGGEVTTMFYLDWPMYLLGYLANQSKVYLIDKEFNVMGYTLLISLIKYKTLVMRGYLEQHNRYLSHLTTFNNEQKHFIVNQKASESLADPEEYPNLFEDWQVTLAVESKVAETRGTSLPAEEYVNYANRSNVNLVEAFRNMRPGANATNMISIEVVHCIFVDA</sequence>
<dbReference type="InterPro" id="IPR006692">
    <property type="entry name" value="Beta-prop_COPA/B_2nd"/>
</dbReference>
<evidence type="ECO:0000259" key="4">
    <source>
        <dbReference type="Pfam" id="PF04053"/>
    </source>
</evidence>
<dbReference type="EMBL" id="CAUOFW020005059">
    <property type="protein sequence ID" value="CAK9168432.1"/>
    <property type="molecule type" value="Genomic_DNA"/>
</dbReference>
<dbReference type="Proteomes" id="UP001642360">
    <property type="component" value="Unassembled WGS sequence"/>
</dbReference>
<dbReference type="Gene3D" id="3.20.20.140">
    <property type="entry name" value="Metal-dependent hydrolases"/>
    <property type="match status" value="2"/>
</dbReference>
<feature type="binding site" evidence="2">
    <location>
        <position position="49"/>
    </location>
    <ligand>
        <name>substrate</name>
    </ligand>
</feature>
<evidence type="ECO:0000313" key="5">
    <source>
        <dbReference type="EMBL" id="CAK9168432.1"/>
    </source>
</evidence>
<gene>
    <name evidence="5" type="ORF">ILEXP_LOCUS37823</name>
</gene>
<dbReference type="InterPro" id="IPR006329">
    <property type="entry name" value="AMPD"/>
</dbReference>
<evidence type="ECO:0000256" key="2">
    <source>
        <dbReference type="PIRSR" id="PIRSR606329-2"/>
    </source>
</evidence>
<evidence type="ECO:0000313" key="6">
    <source>
        <dbReference type="Proteomes" id="UP001642360"/>
    </source>
</evidence>
<dbReference type="Pfam" id="PF04053">
    <property type="entry name" value="B-prop_COPA_B_2nd"/>
    <property type="match status" value="1"/>
</dbReference>
<dbReference type="SUPFAM" id="SSF51556">
    <property type="entry name" value="Metallo-dependent hydrolases"/>
    <property type="match status" value="1"/>
</dbReference>
<evidence type="ECO:0000256" key="1">
    <source>
        <dbReference type="ARBA" id="ARBA00006676"/>
    </source>
</evidence>
<keyword evidence="3" id="KW-0862">Zinc</keyword>
<protein>
    <recommendedName>
        <fullName evidence="4">COPA/B second beta-propeller domain-containing protein</fullName>
    </recommendedName>
</protein>
<feature type="domain" description="COPA/B second beta-propeller" evidence="4">
    <location>
        <begin position="63"/>
        <end position="162"/>
    </location>
</feature>
<proteinExistence type="inferred from homology"/>
<comment type="cofactor">
    <cofactor evidence="3">
        <name>Zn(2+)</name>
        <dbReference type="ChEBI" id="CHEBI:29105"/>
    </cofactor>
    <text evidence="3">Binds 1 zinc ion per subunit.</text>
</comment>
<accession>A0ABC8TK39</accession>
<dbReference type="PANTHER" id="PTHR11359:SF14">
    <property type="entry name" value="AMP DEAMINASE"/>
    <property type="match status" value="1"/>
</dbReference>
<dbReference type="Pfam" id="PF19326">
    <property type="entry name" value="AMP_deaminase"/>
    <property type="match status" value="1"/>
</dbReference>
<organism evidence="5 6">
    <name type="scientific">Ilex paraguariensis</name>
    <name type="common">yerba mate</name>
    <dbReference type="NCBI Taxonomy" id="185542"/>
    <lineage>
        <taxon>Eukaryota</taxon>
        <taxon>Viridiplantae</taxon>
        <taxon>Streptophyta</taxon>
        <taxon>Embryophyta</taxon>
        <taxon>Tracheophyta</taxon>
        <taxon>Spermatophyta</taxon>
        <taxon>Magnoliopsida</taxon>
        <taxon>eudicotyledons</taxon>
        <taxon>Gunneridae</taxon>
        <taxon>Pentapetalae</taxon>
        <taxon>asterids</taxon>
        <taxon>campanulids</taxon>
        <taxon>Aquifoliales</taxon>
        <taxon>Aquifoliaceae</taxon>
        <taxon>Ilex</taxon>
    </lineage>
</organism>
<dbReference type="PANTHER" id="PTHR11359">
    <property type="entry name" value="AMP DEAMINASE"/>
    <property type="match status" value="1"/>
</dbReference>
<comment type="caution">
    <text evidence="5">The sequence shown here is derived from an EMBL/GenBank/DDBJ whole genome shotgun (WGS) entry which is preliminary data.</text>
</comment>
<feature type="binding site" evidence="3">
    <location>
        <position position="46"/>
    </location>
    <ligand>
        <name>Zn(2+)</name>
        <dbReference type="ChEBI" id="CHEBI:29105"/>
        <note>catalytic</note>
    </ligand>
</feature>
<keyword evidence="6" id="KW-1185">Reference proteome</keyword>